<gene>
    <name evidence="2" type="ORF">BTM25_09970</name>
</gene>
<keyword evidence="1" id="KW-0472">Membrane</keyword>
<comment type="caution">
    <text evidence="2">The sequence shown here is derived from an EMBL/GenBank/DDBJ whole genome shotgun (WGS) entry which is preliminary data.</text>
</comment>
<reference evidence="2 3" key="1">
    <citation type="journal article" date="2017" name="Chemistry">
        <title>Isolation, Biosynthesis and Chemical Modifications of Rubterolones A-F: Rare Tropolone Alkaloids from Actinomadura sp. 5-2.</title>
        <authorList>
            <person name="Guo H."/>
            <person name="Benndorf R."/>
            <person name="Leichnitz D."/>
            <person name="Klassen J.L."/>
            <person name="Vollmers J."/>
            <person name="Gorls H."/>
            <person name="Steinacker M."/>
            <person name="Weigel C."/>
            <person name="Dahse H.M."/>
            <person name="Kaster A.K."/>
            <person name="de Beer Z.W."/>
            <person name="Poulsen M."/>
            <person name="Beemelmanns C."/>
        </authorList>
    </citation>
    <scope>NUCLEOTIDE SEQUENCE [LARGE SCALE GENOMIC DNA]</scope>
    <source>
        <strain evidence="2 3">5-2</strain>
    </source>
</reference>
<keyword evidence="1" id="KW-1133">Transmembrane helix</keyword>
<evidence type="ECO:0000313" key="2">
    <source>
        <dbReference type="EMBL" id="POM26595.1"/>
    </source>
</evidence>
<dbReference type="EMBL" id="MTBP01000001">
    <property type="protein sequence ID" value="POM26595.1"/>
    <property type="molecule type" value="Genomic_DNA"/>
</dbReference>
<evidence type="ECO:0008006" key="4">
    <source>
        <dbReference type="Google" id="ProtNLM"/>
    </source>
</evidence>
<evidence type="ECO:0000313" key="3">
    <source>
        <dbReference type="Proteomes" id="UP000242367"/>
    </source>
</evidence>
<sequence>MVMFYRWRRQGDRCATALTVTAFGTWALAVAVASATGFESGTLAFWIAGAALLIGAGGGAVTLVRMYRERRRDSEAPSAEQG</sequence>
<name>A0A2P4UNH9_9ACTN</name>
<organism evidence="2 3">
    <name type="scientific">Actinomadura rubteroloni</name>
    <dbReference type="NCBI Taxonomy" id="1926885"/>
    <lineage>
        <taxon>Bacteria</taxon>
        <taxon>Bacillati</taxon>
        <taxon>Actinomycetota</taxon>
        <taxon>Actinomycetes</taxon>
        <taxon>Streptosporangiales</taxon>
        <taxon>Thermomonosporaceae</taxon>
        <taxon>Actinomadura</taxon>
    </lineage>
</organism>
<accession>A0A2P4UNH9</accession>
<feature type="transmembrane region" description="Helical" evidence="1">
    <location>
        <begin position="43"/>
        <end position="64"/>
    </location>
</feature>
<evidence type="ECO:0000256" key="1">
    <source>
        <dbReference type="SAM" id="Phobius"/>
    </source>
</evidence>
<proteinExistence type="predicted"/>
<dbReference type="AlphaFoldDB" id="A0A2P4UNH9"/>
<dbReference type="Proteomes" id="UP000242367">
    <property type="component" value="Unassembled WGS sequence"/>
</dbReference>
<keyword evidence="1" id="KW-0812">Transmembrane</keyword>
<keyword evidence="3" id="KW-1185">Reference proteome</keyword>
<protein>
    <recommendedName>
        <fullName evidence="4">DUF2530 domain-containing protein</fullName>
    </recommendedName>
</protein>